<accession>A0A7V5XHV6</accession>
<comment type="subunit">
    <text evidence="10 12">Homodimer. Heterotetramer of two MnmE and two MnmG subunits.</text>
</comment>
<evidence type="ECO:0000256" key="7">
    <source>
        <dbReference type="ARBA" id="ARBA00022694"/>
    </source>
</evidence>
<dbReference type="PROSITE" id="PS01280">
    <property type="entry name" value="GIDA_1"/>
    <property type="match status" value="1"/>
</dbReference>
<evidence type="ECO:0000256" key="10">
    <source>
        <dbReference type="ARBA" id="ARBA00025948"/>
    </source>
</evidence>
<evidence type="ECO:0000256" key="2">
    <source>
        <dbReference type="ARBA" id="ARBA00003717"/>
    </source>
</evidence>
<sequence length="631" mass="70828">MKFLENFDVIVIGAGHAGIEASLAASRMGCKTLLITINLERIGAMSCNPSIGGIGKGHLVKEIDALGGEMALAIDETGIQFRKLNTKKGPAVRATRAQADRFKYQERMKRVLERAPNLYIKQALVTRLLVKDKRIIGVETKAGEQFGAKAVIIAPGTFLHGLIHIGLESFPAGRMGDPPSNRLPEHLKELGFEMGRFKTGTCPRLDGRTIDYSKLEIQWGDFPPPLFSFKNKGKRPPLPQVPCFITYTTEKTHEIIRNALDRSPLFTGKIKGRGVRYCPSLEDKVFRFPDKERHQVFLEPEGLDTVEVYPNGISTSLPIDVQWEMVRSIPGLEKAEILRPGYGIEHDYVIPTQLKHTLETKLISGLFLAGQINGTTGYEEAAAQGIVAGINAALYVKEEEPLIIDRSQAYIGVLIDDLVTKGTDEPYRMFTSRAEYRLLLREGNADLRLTEIGRKVGLVDDERWDLYLDKKEKIKRATEFLKETKISPDRVNGYLESIGSTPLKSSIRLYELLRRPEVEISVLSELIPDLKDFSEDVLSEIETEIKYSGYIEKQLREIEKFKKLENMKLPEDLNYFEIPGLSNEMKEKFSKIRPTSIGQALRIPGVTPAAISAIQIYLKKRSTLNVVSQGL</sequence>
<comment type="subcellular location">
    <subcellularLocation>
        <location evidence="12">Cytoplasm</location>
    </subcellularLocation>
</comment>
<dbReference type="GO" id="GO:0005829">
    <property type="term" value="C:cytosol"/>
    <property type="evidence" value="ECO:0007669"/>
    <property type="project" value="TreeGrafter"/>
</dbReference>
<dbReference type="HAMAP" id="MF_00129">
    <property type="entry name" value="MnmG_GidA"/>
    <property type="match status" value="1"/>
</dbReference>
<feature type="binding site" evidence="12">
    <location>
        <begin position="274"/>
        <end position="288"/>
    </location>
    <ligand>
        <name>NAD(+)</name>
        <dbReference type="ChEBI" id="CHEBI:57540"/>
    </ligand>
</feature>
<dbReference type="FunFam" id="3.50.50.60:FF:000010">
    <property type="entry name" value="tRNA uridine 5-carboxymethylaminomethyl modification enzyme MnmG"/>
    <property type="match status" value="1"/>
</dbReference>
<dbReference type="FunFam" id="3.50.50.60:FF:000002">
    <property type="entry name" value="tRNA uridine 5-carboxymethylaminomethyl modification enzyme MnmG"/>
    <property type="match status" value="1"/>
</dbReference>
<dbReference type="InterPro" id="IPR047001">
    <property type="entry name" value="MnmG_C_subdom"/>
</dbReference>
<protein>
    <recommendedName>
        <fullName evidence="4 12">tRNA uridine 5-carboxymethylaminomethyl modification enzyme MnmG</fullName>
    </recommendedName>
    <alternativeName>
        <fullName evidence="11 12">Glucose-inhibited division protein A</fullName>
    </alternativeName>
</protein>
<feature type="binding site" evidence="12">
    <location>
        <position position="180"/>
    </location>
    <ligand>
        <name>FAD</name>
        <dbReference type="ChEBI" id="CHEBI:57692"/>
    </ligand>
</feature>
<dbReference type="Pfam" id="PF13932">
    <property type="entry name" value="SAM_GIDA_C"/>
    <property type="match status" value="1"/>
</dbReference>
<keyword evidence="8 12" id="KW-0274">FAD</keyword>
<dbReference type="InterPro" id="IPR026904">
    <property type="entry name" value="MnmG_C"/>
</dbReference>
<evidence type="ECO:0000256" key="8">
    <source>
        <dbReference type="ARBA" id="ARBA00022827"/>
    </source>
</evidence>
<dbReference type="InterPro" id="IPR040131">
    <property type="entry name" value="MnmG_N"/>
</dbReference>
<comment type="cofactor">
    <cofactor evidence="1 12">
        <name>FAD</name>
        <dbReference type="ChEBI" id="CHEBI:57692"/>
    </cofactor>
</comment>
<evidence type="ECO:0000256" key="9">
    <source>
        <dbReference type="ARBA" id="ARBA00023027"/>
    </source>
</evidence>
<evidence type="ECO:0000256" key="12">
    <source>
        <dbReference type="HAMAP-Rule" id="MF_00129"/>
    </source>
</evidence>
<keyword evidence="5 12" id="KW-0963">Cytoplasm</keyword>
<evidence type="ECO:0000256" key="1">
    <source>
        <dbReference type="ARBA" id="ARBA00001974"/>
    </source>
</evidence>
<dbReference type="NCBIfam" id="TIGR00136">
    <property type="entry name" value="mnmG_gidA"/>
    <property type="match status" value="1"/>
</dbReference>
<name>A0A7V5XHV6_9BACT</name>
<dbReference type="GO" id="GO:0030488">
    <property type="term" value="P:tRNA methylation"/>
    <property type="evidence" value="ECO:0007669"/>
    <property type="project" value="TreeGrafter"/>
</dbReference>
<dbReference type="SMART" id="SM01228">
    <property type="entry name" value="GIDA_assoc_3"/>
    <property type="match status" value="1"/>
</dbReference>
<comment type="function">
    <text evidence="2 12">NAD-binding protein involved in the addition of a carboxymethylaminomethyl (cmnm) group at the wobble position (U34) of certain tRNAs, forming tRNA-cmnm(5)s(2)U34.</text>
</comment>
<dbReference type="PANTHER" id="PTHR11806:SF0">
    <property type="entry name" value="PROTEIN MTO1 HOMOLOG, MITOCHONDRIAL"/>
    <property type="match status" value="1"/>
</dbReference>
<keyword evidence="9 12" id="KW-0520">NAD</keyword>
<dbReference type="Pfam" id="PF01134">
    <property type="entry name" value="GIDA"/>
    <property type="match status" value="1"/>
</dbReference>
<dbReference type="Gene3D" id="3.50.50.60">
    <property type="entry name" value="FAD/NAD(P)-binding domain"/>
    <property type="match status" value="2"/>
</dbReference>
<dbReference type="InterPro" id="IPR049312">
    <property type="entry name" value="GIDA_C_N"/>
</dbReference>
<dbReference type="PANTHER" id="PTHR11806">
    <property type="entry name" value="GLUCOSE INHIBITED DIVISION PROTEIN A"/>
    <property type="match status" value="1"/>
</dbReference>
<evidence type="ECO:0000256" key="3">
    <source>
        <dbReference type="ARBA" id="ARBA00007653"/>
    </source>
</evidence>
<comment type="similarity">
    <text evidence="3 12">Belongs to the MnmG family.</text>
</comment>
<reference evidence="14" key="1">
    <citation type="journal article" date="2020" name="mSystems">
        <title>Genome- and Community-Level Interaction Insights into Carbon Utilization and Element Cycling Functions of Hydrothermarchaeota in Hydrothermal Sediment.</title>
        <authorList>
            <person name="Zhou Z."/>
            <person name="Liu Y."/>
            <person name="Xu W."/>
            <person name="Pan J."/>
            <person name="Luo Z.H."/>
            <person name="Li M."/>
        </authorList>
    </citation>
    <scope>NUCLEOTIDE SEQUENCE [LARGE SCALE GENOMIC DNA]</scope>
    <source>
        <strain evidence="14">SpSt-106</strain>
    </source>
</reference>
<keyword evidence="6 12" id="KW-0285">Flavoprotein</keyword>
<dbReference type="Gene3D" id="1.10.10.1800">
    <property type="entry name" value="tRNA uridine 5-carboxymethylaminomethyl modification enzyme MnmG/GidA"/>
    <property type="match status" value="1"/>
</dbReference>
<dbReference type="InterPro" id="IPR036188">
    <property type="entry name" value="FAD/NAD-bd_sf"/>
</dbReference>
<evidence type="ECO:0000259" key="13">
    <source>
        <dbReference type="SMART" id="SM01228"/>
    </source>
</evidence>
<comment type="caution">
    <text evidence="14">The sequence shown here is derived from an EMBL/GenBank/DDBJ whole genome shotgun (WGS) entry which is preliminary data.</text>
</comment>
<feature type="binding site" evidence="12">
    <location>
        <position position="371"/>
    </location>
    <ligand>
        <name>FAD</name>
        <dbReference type="ChEBI" id="CHEBI:57692"/>
    </ligand>
</feature>
<feature type="domain" description="tRNA uridine 5-carboxymethylaminomethyl modification enzyme C-terminal subdomain" evidence="13">
    <location>
        <begin position="545"/>
        <end position="616"/>
    </location>
</feature>
<dbReference type="GO" id="GO:0050660">
    <property type="term" value="F:flavin adenine dinucleotide binding"/>
    <property type="evidence" value="ECO:0007669"/>
    <property type="project" value="UniProtKB-UniRule"/>
</dbReference>
<organism evidence="14">
    <name type="scientific">Thermodesulfobacterium geofontis</name>
    <dbReference type="NCBI Taxonomy" id="1295609"/>
    <lineage>
        <taxon>Bacteria</taxon>
        <taxon>Pseudomonadati</taxon>
        <taxon>Thermodesulfobacteriota</taxon>
        <taxon>Thermodesulfobacteria</taxon>
        <taxon>Thermodesulfobacteriales</taxon>
        <taxon>Thermodesulfobacteriaceae</taxon>
        <taxon>Thermodesulfobacterium</taxon>
    </lineage>
</organism>
<dbReference type="EMBL" id="DRWR01000133">
    <property type="protein sequence ID" value="HHQ16759.1"/>
    <property type="molecule type" value="Genomic_DNA"/>
</dbReference>
<dbReference type="GO" id="GO:0002098">
    <property type="term" value="P:tRNA wobble uridine modification"/>
    <property type="evidence" value="ECO:0007669"/>
    <property type="project" value="InterPro"/>
</dbReference>
<dbReference type="SUPFAM" id="SSF51905">
    <property type="entry name" value="FAD/NAD(P)-binding domain"/>
    <property type="match status" value="1"/>
</dbReference>
<dbReference type="FunFam" id="1.10.150.570:FF:000001">
    <property type="entry name" value="tRNA uridine 5-carboxymethylaminomethyl modification enzyme MnmG"/>
    <property type="match status" value="1"/>
</dbReference>
<dbReference type="InterPro" id="IPR004416">
    <property type="entry name" value="MnmG"/>
</dbReference>
<evidence type="ECO:0000313" key="14">
    <source>
        <dbReference type="EMBL" id="HHQ16759.1"/>
    </source>
</evidence>
<feature type="binding site" evidence="12">
    <location>
        <position position="125"/>
    </location>
    <ligand>
        <name>FAD</name>
        <dbReference type="ChEBI" id="CHEBI:57692"/>
    </ligand>
</feature>
<evidence type="ECO:0000256" key="6">
    <source>
        <dbReference type="ARBA" id="ARBA00022630"/>
    </source>
</evidence>
<dbReference type="FunFam" id="1.10.10.1800:FF:000003">
    <property type="entry name" value="tRNA uridine 5-carboxymethylaminomethyl modification enzyme MnmG"/>
    <property type="match status" value="1"/>
</dbReference>
<dbReference type="InterPro" id="IPR002218">
    <property type="entry name" value="MnmG-rel"/>
</dbReference>
<proteinExistence type="inferred from homology"/>
<evidence type="ECO:0000256" key="4">
    <source>
        <dbReference type="ARBA" id="ARBA00020461"/>
    </source>
</evidence>
<dbReference type="InterPro" id="IPR044920">
    <property type="entry name" value="MnmG_C_subdom_sf"/>
</dbReference>
<dbReference type="AlphaFoldDB" id="A0A7V5XHV6"/>
<evidence type="ECO:0000256" key="5">
    <source>
        <dbReference type="ARBA" id="ARBA00022490"/>
    </source>
</evidence>
<feature type="binding site" evidence="12">
    <location>
        <begin position="13"/>
        <end position="18"/>
    </location>
    <ligand>
        <name>FAD</name>
        <dbReference type="ChEBI" id="CHEBI:57692"/>
    </ligand>
</feature>
<keyword evidence="7 12" id="KW-0819">tRNA processing</keyword>
<dbReference type="InterPro" id="IPR020595">
    <property type="entry name" value="MnmG-rel_CS"/>
</dbReference>
<dbReference type="PROSITE" id="PS01281">
    <property type="entry name" value="GIDA_2"/>
    <property type="match status" value="1"/>
</dbReference>
<evidence type="ECO:0000256" key="11">
    <source>
        <dbReference type="ARBA" id="ARBA00031800"/>
    </source>
</evidence>
<dbReference type="Gene3D" id="1.10.150.570">
    <property type="entry name" value="GidA associated domain, C-terminal subdomain"/>
    <property type="match status" value="1"/>
</dbReference>
<gene>
    <name evidence="12 14" type="primary">mnmG</name>
    <name evidence="12" type="synonym">gidA</name>
    <name evidence="14" type="ORF">ENM15_08120</name>
</gene>
<dbReference type="Pfam" id="PF21680">
    <property type="entry name" value="GIDA_C_1st"/>
    <property type="match status" value="1"/>
</dbReference>